<keyword evidence="3" id="KW-1185">Reference proteome</keyword>
<dbReference type="AlphaFoldDB" id="A0A4Z2EKF1"/>
<dbReference type="Proteomes" id="UP000314294">
    <property type="component" value="Unassembled WGS sequence"/>
</dbReference>
<dbReference type="EMBL" id="SRLO01005821">
    <property type="protein sequence ID" value="TNN29293.1"/>
    <property type="molecule type" value="Genomic_DNA"/>
</dbReference>
<reference evidence="2 3" key="1">
    <citation type="submission" date="2019-03" db="EMBL/GenBank/DDBJ databases">
        <title>First draft genome of Liparis tanakae, snailfish: a comprehensive survey of snailfish specific genes.</title>
        <authorList>
            <person name="Kim W."/>
            <person name="Song I."/>
            <person name="Jeong J.-H."/>
            <person name="Kim D."/>
            <person name="Kim S."/>
            <person name="Ryu S."/>
            <person name="Song J.Y."/>
            <person name="Lee S.K."/>
        </authorList>
    </citation>
    <scope>NUCLEOTIDE SEQUENCE [LARGE SCALE GENOMIC DNA]</scope>
    <source>
        <tissue evidence="2">Muscle</tissue>
    </source>
</reference>
<evidence type="ECO:0000256" key="1">
    <source>
        <dbReference type="SAM" id="MobiDB-lite"/>
    </source>
</evidence>
<evidence type="ECO:0000313" key="3">
    <source>
        <dbReference type="Proteomes" id="UP000314294"/>
    </source>
</evidence>
<name>A0A4Z2EKF1_9TELE</name>
<feature type="region of interest" description="Disordered" evidence="1">
    <location>
        <begin position="48"/>
        <end position="74"/>
    </location>
</feature>
<accession>A0A4Z2EKF1</accession>
<gene>
    <name evidence="2" type="ORF">EYF80_060559</name>
</gene>
<feature type="compositionally biased region" description="Low complexity" evidence="1">
    <location>
        <begin position="50"/>
        <end position="65"/>
    </location>
</feature>
<comment type="caution">
    <text evidence="2">The sequence shown here is derived from an EMBL/GenBank/DDBJ whole genome shotgun (WGS) entry which is preliminary data.</text>
</comment>
<protein>
    <submittedName>
        <fullName evidence="2">Uncharacterized protein</fullName>
    </submittedName>
</protein>
<organism evidence="2 3">
    <name type="scientific">Liparis tanakae</name>
    <name type="common">Tanaka's snailfish</name>
    <dbReference type="NCBI Taxonomy" id="230148"/>
    <lineage>
        <taxon>Eukaryota</taxon>
        <taxon>Metazoa</taxon>
        <taxon>Chordata</taxon>
        <taxon>Craniata</taxon>
        <taxon>Vertebrata</taxon>
        <taxon>Euteleostomi</taxon>
        <taxon>Actinopterygii</taxon>
        <taxon>Neopterygii</taxon>
        <taxon>Teleostei</taxon>
        <taxon>Neoteleostei</taxon>
        <taxon>Acanthomorphata</taxon>
        <taxon>Eupercaria</taxon>
        <taxon>Perciformes</taxon>
        <taxon>Cottioidei</taxon>
        <taxon>Cottales</taxon>
        <taxon>Liparidae</taxon>
        <taxon>Liparis</taxon>
    </lineage>
</organism>
<proteinExistence type="predicted"/>
<evidence type="ECO:0000313" key="2">
    <source>
        <dbReference type="EMBL" id="TNN29293.1"/>
    </source>
</evidence>
<sequence>MCSNVGTAFDIDGERRLCMHAKGGGKGAVGGGGAGRIARAMPPRLRVKASHISAASSPARRSSLSRSHRFTRTT</sequence>